<dbReference type="InterPro" id="IPR029058">
    <property type="entry name" value="AB_hydrolase_fold"/>
</dbReference>
<name>A0A845F936_9BACI</name>
<dbReference type="PANTHER" id="PTHR43798:SF33">
    <property type="entry name" value="HYDROLASE, PUTATIVE (AFU_ORTHOLOGUE AFUA_2G14860)-RELATED"/>
    <property type="match status" value="1"/>
</dbReference>
<gene>
    <name evidence="2" type="ORF">GLW00_06305</name>
</gene>
<evidence type="ECO:0000313" key="3">
    <source>
        <dbReference type="Proteomes" id="UP000450457"/>
    </source>
</evidence>
<evidence type="ECO:0000313" key="2">
    <source>
        <dbReference type="EMBL" id="MYL70450.1"/>
    </source>
</evidence>
<dbReference type="InterPro" id="IPR000073">
    <property type="entry name" value="AB_hydrolase_1"/>
</dbReference>
<dbReference type="PRINTS" id="PR00111">
    <property type="entry name" value="ABHYDROLASE"/>
</dbReference>
<organism evidence="2 3">
    <name type="scientific">Halobacillus litoralis</name>
    <dbReference type="NCBI Taxonomy" id="45668"/>
    <lineage>
        <taxon>Bacteria</taxon>
        <taxon>Bacillati</taxon>
        <taxon>Bacillota</taxon>
        <taxon>Bacilli</taxon>
        <taxon>Bacillales</taxon>
        <taxon>Bacillaceae</taxon>
        <taxon>Halobacillus</taxon>
    </lineage>
</organism>
<comment type="caution">
    <text evidence="2">The sequence shown here is derived from an EMBL/GenBank/DDBJ whole genome shotgun (WGS) entry which is preliminary data.</text>
</comment>
<keyword evidence="2" id="KW-0378">Hydrolase</keyword>
<protein>
    <submittedName>
        <fullName evidence="2">Alpha/beta fold hydrolase</fullName>
    </submittedName>
</protein>
<dbReference type="GO" id="GO:0016787">
    <property type="term" value="F:hydrolase activity"/>
    <property type="evidence" value="ECO:0007669"/>
    <property type="project" value="UniProtKB-KW"/>
</dbReference>
<dbReference type="EMBL" id="WMFA01000002">
    <property type="protein sequence ID" value="MYL70450.1"/>
    <property type="molecule type" value="Genomic_DNA"/>
</dbReference>
<evidence type="ECO:0000259" key="1">
    <source>
        <dbReference type="Pfam" id="PF00561"/>
    </source>
</evidence>
<dbReference type="Proteomes" id="UP000450457">
    <property type="component" value="Unassembled WGS sequence"/>
</dbReference>
<sequence length="282" mass="32026">MEYGNGFEWLDFFIRGEGTLKKFEWGERRKETIVFLHGLGSTGLSVGEMAAKLPEYHIVSFHLPGHGGTTPKTSEEEYYPSQLVDEIDTYIEQEAFYIAGHSWGAHLGCYYAAAYPEKVKGLILLDGGYLPIEKEGLDDELRMVESFYENIRFENEHEFLTAEKEELGRWSNDLQKASLAQVKEVDGKIRLAVSLFTAQSVIKGMVEEPVGKVLPNINCPVLLLRGTLPEDMEETRRSAAEQMGESVKHLDIIGVQEAGHDLYRDKPGRVSMEWKRWLQSSF</sequence>
<dbReference type="Pfam" id="PF00561">
    <property type="entry name" value="Abhydrolase_1"/>
    <property type="match status" value="1"/>
</dbReference>
<dbReference type="PRINTS" id="PR00412">
    <property type="entry name" value="EPOXHYDRLASE"/>
</dbReference>
<accession>A0A845F936</accession>
<dbReference type="PANTHER" id="PTHR43798">
    <property type="entry name" value="MONOACYLGLYCEROL LIPASE"/>
    <property type="match status" value="1"/>
</dbReference>
<feature type="domain" description="AB hydrolase-1" evidence="1">
    <location>
        <begin position="32"/>
        <end position="131"/>
    </location>
</feature>
<proteinExistence type="predicted"/>
<dbReference type="Gene3D" id="3.40.50.1820">
    <property type="entry name" value="alpha/beta hydrolase"/>
    <property type="match status" value="1"/>
</dbReference>
<dbReference type="SUPFAM" id="SSF53474">
    <property type="entry name" value="alpha/beta-Hydrolases"/>
    <property type="match status" value="1"/>
</dbReference>
<dbReference type="GO" id="GO:0016020">
    <property type="term" value="C:membrane"/>
    <property type="evidence" value="ECO:0007669"/>
    <property type="project" value="TreeGrafter"/>
</dbReference>
<dbReference type="InterPro" id="IPR000639">
    <property type="entry name" value="Epox_hydrolase-like"/>
</dbReference>
<dbReference type="InterPro" id="IPR050266">
    <property type="entry name" value="AB_hydrolase_sf"/>
</dbReference>
<reference evidence="2 3" key="1">
    <citation type="submission" date="2019-11" db="EMBL/GenBank/DDBJ databases">
        <title>Genome sequences of 17 halophilic strains isolated from different environments.</title>
        <authorList>
            <person name="Furrow R.E."/>
        </authorList>
    </citation>
    <scope>NUCLEOTIDE SEQUENCE [LARGE SCALE GENOMIC DNA]</scope>
    <source>
        <strain evidence="2 3">SL-4</strain>
    </source>
</reference>
<dbReference type="AlphaFoldDB" id="A0A845F936"/>